<protein>
    <recommendedName>
        <fullName evidence="6">Putative mRNA interferase YoeB</fullName>
    </recommendedName>
</protein>
<dbReference type="Gene3D" id="3.30.2310.20">
    <property type="entry name" value="RelE-like"/>
    <property type="match status" value="1"/>
</dbReference>
<dbReference type="PANTHER" id="PTHR38039">
    <property type="entry name" value="TOXIN YOEB"/>
    <property type="match status" value="1"/>
</dbReference>
<organism evidence="7 8">
    <name type="scientific">Flavobacterium zubiriense</name>
    <dbReference type="NCBI Taxonomy" id="3138075"/>
    <lineage>
        <taxon>Bacteria</taxon>
        <taxon>Pseudomonadati</taxon>
        <taxon>Bacteroidota</taxon>
        <taxon>Flavobacteriia</taxon>
        <taxon>Flavobacteriales</taxon>
        <taxon>Flavobacteriaceae</taxon>
        <taxon>Flavobacterium</taxon>
    </lineage>
</organism>
<evidence type="ECO:0000313" key="7">
    <source>
        <dbReference type="EMBL" id="MFA9191857.1"/>
    </source>
</evidence>
<evidence type="ECO:0000313" key="8">
    <source>
        <dbReference type="Proteomes" id="UP001574169"/>
    </source>
</evidence>
<keyword evidence="8" id="KW-1185">Reference proteome</keyword>
<dbReference type="InterPro" id="IPR035093">
    <property type="entry name" value="RelE/ParE_toxin_dom_sf"/>
</dbReference>
<dbReference type="EMBL" id="JBCFQL010000010">
    <property type="protein sequence ID" value="MFA9191857.1"/>
    <property type="molecule type" value="Genomic_DNA"/>
</dbReference>
<evidence type="ECO:0000256" key="5">
    <source>
        <dbReference type="ARBA" id="ARBA00022801"/>
    </source>
</evidence>
<keyword evidence="3" id="KW-0540">Nuclease</keyword>
<dbReference type="InterPro" id="IPR009614">
    <property type="entry name" value="YoeB_toxin"/>
</dbReference>
<evidence type="ECO:0000256" key="6">
    <source>
        <dbReference type="ARBA" id="ARBA00030388"/>
    </source>
</evidence>
<dbReference type="Proteomes" id="UP001574169">
    <property type="component" value="Unassembled WGS sequence"/>
</dbReference>
<dbReference type="RefSeq" id="WP_373406825.1">
    <property type="nucleotide sequence ID" value="NZ_JBCFQL010000010.1"/>
</dbReference>
<comment type="caution">
    <text evidence="7">The sequence shown here is derived from an EMBL/GenBank/DDBJ whole genome shotgun (WGS) entry which is preliminary data.</text>
</comment>
<dbReference type="NCBIfam" id="TIGR02116">
    <property type="entry name" value="toxin_Txe_YoeB"/>
    <property type="match status" value="1"/>
</dbReference>
<sequence length="93" mass="10831">MGKYFVDFEDIARKDLKKHYKSGNKATIKKIEKILLELTENPFAGEGNPEALKHQLSGFWSREINKRDRLIYKVEEEIVTVFIIAAMGHYSDK</sequence>
<name>A0ABV4TER9_9FLAO</name>
<evidence type="ECO:0000256" key="3">
    <source>
        <dbReference type="ARBA" id="ARBA00022722"/>
    </source>
</evidence>
<gene>
    <name evidence="7" type="ORF">AAGV28_10820</name>
</gene>
<evidence type="ECO:0000256" key="1">
    <source>
        <dbReference type="ARBA" id="ARBA00008172"/>
    </source>
</evidence>
<accession>A0ABV4TER9</accession>
<reference evidence="7 8" key="1">
    <citation type="submission" date="2024-04" db="EMBL/GenBank/DDBJ databases">
        <title>New Clade of Flavobacterium.</title>
        <authorList>
            <person name="Matos L."/>
            <person name="Proenca D.N."/>
            <person name="Fransisco R.M."/>
            <person name="Chung A.P."/>
            <person name="Maccario L."/>
            <person name="Sorensen S.J."/>
            <person name="Morais P.V."/>
        </authorList>
    </citation>
    <scope>NUCLEOTIDE SEQUENCE [LARGE SCALE GENOMIC DNA]</scope>
    <source>
        <strain evidence="7 8">FZUC8N2.13</strain>
    </source>
</reference>
<dbReference type="PANTHER" id="PTHR38039:SF1">
    <property type="entry name" value="TOXIN YOEB"/>
    <property type="match status" value="1"/>
</dbReference>
<evidence type="ECO:0000256" key="2">
    <source>
        <dbReference type="ARBA" id="ARBA00022649"/>
    </source>
</evidence>
<keyword evidence="4" id="KW-0255">Endonuclease</keyword>
<keyword evidence="5" id="KW-0378">Hydrolase</keyword>
<comment type="similarity">
    <text evidence="1">Belongs to the YoeB family.</text>
</comment>
<evidence type="ECO:0000256" key="4">
    <source>
        <dbReference type="ARBA" id="ARBA00022759"/>
    </source>
</evidence>
<keyword evidence="2" id="KW-1277">Toxin-antitoxin system</keyword>
<dbReference type="Pfam" id="PF06769">
    <property type="entry name" value="YoeB_toxin"/>
    <property type="match status" value="1"/>
</dbReference>
<proteinExistence type="inferred from homology"/>
<dbReference type="SUPFAM" id="SSF143011">
    <property type="entry name" value="RelE-like"/>
    <property type="match status" value="1"/>
</dbReference>